<dbReference type="EMBL" id="FTOR01000005">
    <property type="protein sequence ID" value="SIT20875.1"/>
    <property type="molecule type" value="Genomic_DNA"/>
</dbReference>
<dbReference type="InterPro" id="IPR053865">
    <property type="entry name" value="DUF6934"/>
</dbReference>
<name>A0A173MD85_9BACT</name>
<dbReference type="Proteomes" id="UP000186917">
    <property type="component" value="Unassembled WGS sequence"/>
</dbReference>
<proteinExistence type="predicted"/>
<protein>
    <submittedName>
        <fullName evidence="1">Uncharacterized protein</fullName>
    </submittedName>
</protein>
<accession>A0A173MD85</accession>
<dbReference type="AlphaFoldDB" id="A0A173MD85"/>
<organism evidence="1 2">
    <name type="scientific">Filimonas lacunae</name>
    <dbReference type="NCBI Taxonomy" id="477680"/>
    <lineage>
        <taxon>Bacteria</taxon>
        <taxon>Pseudomonadati</taxon>
        <taxon>Bacteroidota</taxon>
        <taxon>Chitinophagia</taxon>
        <taxon>Chitinophagales</taxon>
        <taxon>Chitinophagaceae</taxon>
        <taxon>Filimonas</taxon>
    </lineage>
</organism>
<sequence length="93" mass="10753">MAVDDNKDRDKILATVVYATTLFFKEHPGKQVVFTGSTAQRTRLYRMAISVNLVELSTEFHIYGLLKDMESYVILPFQKGLDYFGFLVKRKKV</sequence>
<reference evidence="2" key="1">
    <citation type="submission" date="2017-01" db="EMBL/GenBank/DDBJ databases">
        <authorList>
            <person name="Varghese N."/>
            <person name="Submissions S."/>
        </authorList>
    </citation>
    <scope>NUCLEOTIDE SEQUENCE [LARGE SCALE GENOMIC DNA]</scope>
    <source>
        <strain evidence="2">DSM 21054</strain>
    </source>
</reference>
<keyword evidence="2" id="KW-1185">Reference proteome</keyword>
<dbReference type="Pfam" id="PF22028">
    <property type="entry name" value="DUF6934"/>
    <property type="match status" value="1"/>
</dbReference>
<gene>
    <name evidence="1" type="ORF">SAMN05421788_10571</name>
</gene>
<dbReference type="STRING" id="477680.SAMN05421788_10571"/>
<evidence type="ECO:0000313" key="1">
    <source>
        <dbReference type="EMBL" id="SIT20875.1"/>
    </source>
</evidence>
<evidence type="ECO:0000313" key="2">
    <source>
        <dbReference type="Proteomes" id="UP000186917"/>
    </source>
</evidence>
<dbReference type="RefSeq" id="WP_096510824.1">
    <property type="nucleotide sequence ID" value="NZ_AP017422.1"/>
</dbReference>
<dbReference type="KEGG" id="fln:FLA_1484"/>
<dbReference type="OrthoDB" id="1343312at2"/>